<dbReference type="Proteomes" id="UP000656804">
    <property type="component" value="Unassembled WGS sequence"/>
</dbReference>
<keyword evidence="4" id="KW-1185">Reference proteome</keyword>
<dbReference type="AlphaFoldDB" id="A0A930UTA1"/>
<sequence length="63" mass="6819">MPSILIAMVVILALAGLVIYYVAYPHRDEESGLGETLRDMGDRLPILEEDPGDTPGRHAPGTD</sequence>
<accession>A0A930UTA1</accession>
<proteinExistence type="predicted"/>
<protein>
    <submittedName>
        <fullName evidence="3">Uncharacterized protein</fullName>
    </submittedName>
</protein>
<keyword evidence="2" id="KW-1133">Transmembrane helix</keyword>
<feature type="transmembrane region" description="Helical" evidence="2">
    <location>
        <begin position="6"/>
        <end position="24"/>
    </location>
</feature>
<gene>
    <name evidence="3" type="ORF">ISG29_01975</name>
</gene>
<evidence type="ECO:0000313" key="3">
    <source>
        <dbReference type="EMBL" id="MBF4160438.1"/>
    </source>
</evidence>
<comment type="caution">
    <text evidence="3">The sequence shown here is derived from an EMBL/GenBank/DDBJ whole genome shotgun (WGS) entry which is preliminary data.</text>
</comment>
<evidence type="ECO:0000313" key="4">
    <source>
        <dbReference type="Proteomes" id="UP000656804"/>
    </source>
</evidence>
<keyword evidence="2" id="KW-0472">Membrane</keyword>
<feature type="region of interest" description="Disordered" evidence="1">
    <location>
        <begin position="44"/>
        <end position="63"/>
    </location>
</feature>
<evidence type="ECO:0000256" key="2">
    <source>
        <dbReference type="SAM" id="Phobius"/>
    </source>
</evidence>
<reference evidence="3" key="1">
    <citation type="submission" date="2020-11" db="EMBL/GenBank/DDBJ databases">
        <title>Nocardioides sp. CBS4Y-1, whole genome shotgun sequence.</title>
        <authorList>
            <person name="Tuo L."/>
        </authorList>
    </citation>
    <scope>NUCLEOTIDE SEQUENCE</scope>
    <source>
        <strain evidence="3">CBS4Y-1</strain>
    </source>
</reference>
<organism evidence="3 4">
    <name type="scientific">Nocardioides acrostichi</name>
    <dbReference type="NCBI Taxonomy" id="2784339"/>
    <lineage>
        <taxon>Bacteria</taxon>
        <taxon>Bacillati</taxon>
        <taxon>Actinomycetota</taxon>
        <taxon>Actinomycetes</taxon>
        <taxon>Propionibacteriales</taxon>
        <taxon>Nocardioidaceae</taxon>
        <taxon>Nocardioides</taxon>
    </lineage>
</organism>
<name>A0A930UTA1_9ACTN</name>
<dbReference type="RefSeq" id="WP_194501666.1">
    <property type="nucleotide sequence ID" value="NZ_JADIVZ010000001.1"/>
</dbReference>
<keyword evidence="2" id="KW-0812">Transmembrane</keyword>
<evidence type="ECO:0000256" key="1">
    <source>
        <dbReference type="SAM" id="MobiDB-lite"/>
    </source>
</evidence>
<dbReference type="EMBL" id="JADIVZ010000001">
    <property type="protein sequence ID" value="MBF4160438.1"/>
    <property type="molecule type" value="Genomic_DNA"/>
</dbReference>